<dbReference type="Proteomes" id="UP001274830">
    <property type="component" value="Unassembled WGS sequence"/>
</dbReference>
<reference evidence="1" key="1">
    <citation type="submission" date="2023-07" db="EMBL/GenBank/DDBJ databases">
        <title>Black Yeasts Isolated from many extreme environments.</title>
        <authorList>
            <person name="Coleine C."/>
            <person name="Stajich J.E."/>
            <person name="Selbmann L."/>
        </authorList>
    </citation>
    <scope>NUCLEOTIDE SEQUENCE</scope>
    <source>
        <strain evidence="1">CCFEE 5485</strain>
    </source>
</reference>
<dbReference type="PANTHER" id="PTHR14097:SF9">
    <property type="entry name" value="EPIMERASE, PUTATIVE (AFU_ORTHOLOGUE AFUA_8G07320)-RELATED"/>
    <property type="match status" value="1"/>
</dbReference>
<keyword evidence="2" id="KW-1185">Reference proteome</keyword>
<comment type="caution">
    <text evidence="1">The sequence shown here is derived from an EMBL/GenBank/DDBJ whole genome shotgun (WGS) entry which is preliminary data.</text>
</comment>
<name>A0AAE1C2M8_9PEZI</name>
<dbReference type="EMBL" id="JAUTXT010000012">
    <property type="protein sequence ID" value="KAK3675865.1"/>
    <property type="molecule type" value="Genomic_DNA"/>
</dbReference>
<dbReference type="Gene3D" id="3.40.50.720">
    <property type="entry name" value="NAD(P)-binding Rossmann-like Domain"/>
    <property type="match status" value="1"/>
</dbReference>
<evidence type="ECO:0000313" key="1">
    <source>
        <dbReference type="EMBL" id="KAK3675865.1"/>
    </source>
</evidence>
<gene>
    <name evidence="1" type="ORF">LTR78_004057</name>
</gene>
<evidence type="ECO:0000313" key="2">
    <source>
        <dbReference type="Proteomes" id="UP001274830"/>
    </source>
</evidence>
<evidence type="ECO:0008006" key="3">
    <source>
        <dbReference type="Google" id="ProtNLM"/>
    </source>
</evidence>
<protein>
    <recommendedName>
        <fullName evidence="3">NAD(P)-binding domain-containing protein</fullName>
    </recommendedName>
</protein>
<organism evidence="1 2">
    <name type="scientific">Recurvomyces mirabilis</name>
    <dbReference type="NCBI Taxonomy" id="574656"/>
    <lineage>
        <taxon>Eukaryota</taxon>
        <taxon>Fungi</taxon>
        <taxon>Dikarya</taxon>
        <taxon>Ascomycota</taxon>
        <taxon>Pezizomycotina</taxon>
        <taxon>Dothideomycetes</taxon>
        <taxon>Dothideomycetidae</taxon>
        <taxon>Mycosphaerellales</taxon>
        <taxon>Teratosphaeriaceae</taxon>
        <taxon>Recurvomyces</taxon>
    </lineage>
</organism>
<dbReference type="InterPro" id="IPR036291">
    <property type="entry name" value="NAD(P)-bd_dom_sf"/>
</dbReference>
<sequence length="227" mass="25054">MKIILTGCTGFTGGATLQRCLAHPAVTSIVVLSRRPLSITHPKLTTVLMPTFLEYRPETIAQLQGAEACIWCMGTPTSGREVHVDFTFAAAKTFIEHLVPELRKDGKKFRFVYVSGILCERDQNRSLWFLSQARKMRGGVETSLVDLERETEGGFQAMSVRPSGIHKADTSLALKVVMPIVPSGWHIQVEEFAAAMVELAISGDGGHFVENDELKTRGRQALHSMPM</sequence>
<dbReference type="AlphaFoldDB" id="A0AAE1C2M8"/>
<proteinExistence type="predicted"/>
<dbReference type="PANTHER" id="PTHR14097">
    <property type="entry name" value="OXIDOREDUCTASE HTATIP2"/>
    <property type="match status" value="1"/>
</dbReference>
<accession>A0AAE1C2M8</accession>
<dbReference type="SUPFAM" id="SSF51735">
    <property type="entry name" value="NAD(P)-binding Rossmann-fold domains"/>
    <property type="match status" value="1"/>
</dbReference>